<feature type="DNA-binding region" description="H-T-H motif" evidence="4">
    <location>
        <begin position="22"/>
        <end position="41"/>
    </location>
</feature>
<evidence type="ECO:0000313" key="7">
    <source>
        <dbReference type="Proteomes" id="UP001501578"/>
    </source>
</evidence>
<dbReference type="PROSITE" id="PS50977">
    <property type="entry name" value="HTH_TETR_2"/>
    <property type="match status" value="1"/>
</dbReference>
<name>A0ABP4A5P4_9ACTN</name>
<proteinExistence type="predicted"/>
<dbReference type="PANTHER" id="PTHR30055">
    <property type="entry name" value="HTH-TYPE TRANSCRIPTIONAL REGULATOR RUTR"/>
    <property type="match status" value="1"/>
</dbReference>
<dbReference type="Pfam" id="PF17937">
    <property type="entry name" value="TetR_C_28"/>
    <property type="match status" value="1"/>
</dbReference>
<organism evidence="6 7">
    <name type="scientific">Nonomuraea longicatena</name>
    <dbReference type="NCBI Taxonomy" id="83682"/>
    <lineage>
        <taxon>Bacteria</taxon>
        <taxon>Bacillati</taxon>
        <taxon>Actinomycetota</taxon>
        <taxon>Actinomycetes</taxon>
        <taxon>Streptosporangiales</taxon>
        <taxon>Streptosporangiaceae</taxon>
        <taxon>Nonomuraea</taxon>
    </lineage>
</organism>
<evidence type="ECO:0000256" key="2">
    <source>
        <dbReference type="ARBA" id="ARBA00023125"/>
    </source>
</evidence>
<evidence type="ECO:0000256" key="1">
    <source>
        <dbReference type="ARBA" id="ARBA00023015"/>
    </source>
</evidence>
<keyword evidence="7" id="KW-1185">Reference proteome</keyword>
<keyword evidence="3" id="KW-0804">Transcription</keyword>
<evidence type="ECO:0000256" key="3">
    <source>
        <dbReference type="ARBA" id="ARBA00023163"/>
    </source>
</evidence>
<dbReference type="InterPro" id="IPR036271">
    <property type="entry name" value="Tet_transcr_reg_TetR-rel_C_sf"/>
</dbReference>
<keyword evidence="2 4" id="KW-0238">DNA-binding</keyword>
<protein>
    <submittedName>
        <fullName evidence="6">TetR/AcrR family transcriptional regulator</fullName>
    </submittedName>
</protein>
<keyword evidence="1" id="KW-0805">Transcription regulation</keyword>
<dbReference type="InterPro" id="IPR009057">
    <property type="entry name" value="Homeodomain-like_sf"/>
</dbReference>
<dbReference type="Pfam" id="PF00440">
    <property type="entry name" value="TetR_N"/>
    <property type="match status" value="1"/>
</dbReference>
<evidence type="ECO:0000256" key="4">
    <source>
        <dbReference type="PROSITE-ProRule" id="PRU00335"/>
    </source>
</evidence>
<dbReference type="Gene3D" id="1.10.357.10">
    <property type="entry name" value="Tetracycline Repressor, domain 2"/>
    <property type="match status" value="1"/>
</dbReference>
<evidence type="ECO:0000259" key="5">
    <source>
        <dbReference type="PROSITE" id="PS50977"/>
    </source>
</evidence>
<evidence type="ECO:0000313" key="6">
    <source>
        <dbReference type="EMBL" id="GAA0930962.1"/>
    </source>
</evidence>
<dbReference type="RefSeq" id="WP_343951005.1">
    <property type="nucleotide sequence ID" value="NZ_BAAAHQ010000016.1"/>
</dbReference>
<dbReference type="PRINTS" id="PR00455">
    <property type="entry name" value="HTHTETR"/>
</dbReference>
<dbReference type="EMBL" id="BAAAHQ010000016">
    <property type="protein sequence ID" value="GAA0930962.1"/>
    <property type="molecule type" value="Genomic_DNA"/>
</dbReference>
<dbReference type="InterPro" id="IPR041479">
    <property type="entry name" value="TetR_CgmR_C"/>
</dbReference>
<dbReference type="PANTHER" id="PTHR30055:SF234">
    <property type="entry name" value="HTH-TYPE TRANSCRIPTIONAL REGULATOR BETI"/>
    <property type="match status" value="1"/>
</dbReference>
<dbReference type="Proteomes" id="UP001501578">
    <property type="component" value="Unassembled WGS sequence"/>
</dbReference>
<reference evidence="7" key="1">
    <citation type="journal article" date="2019" name="Int. J. Syst. Evol. Microbiol.">
        <title>The Global Catalogue of Microorganisms (GCM) 10K type strain sequencing project: providing services to taxonomists for standard genome sequencing and annotation.</title>
        <authorList>
            <consortium name="The Broad Institute Genomics Platform"/>
            <consortium name="The Broad Institute Genome Sequencing Center for Infectious Disease"/>
            <person name="Wu L."/>
            <person name="Ma J."/>
        </authorList>
    </citation>
    <scope>NUCLEOTIDE SEQUENCE [LARGE SCALE GENOMIC DNA]</scope>
    <source>
        <strain evidence="7">JCM 11136</strain>
    </source>
</reference>
<sequence>MRERILDAVEEMLVSRGADAIRLDAVAAQAGVSKGGLLHHFRSKQALLEGVLARQVGRFQAELPPPGSPPGAFTRAWLEATIPDTDVPARAHADQVAVAMLAALSGGPEVLAVFRRRYEDWQERLADDGLDASTAYLVRLAVDGWWMARLLDLAPPRDDLHREIRERLGAMIEDGGR</sequence>
<dbReference type="InterPro" id="IPR001647">
    <property type="entry name" value="HTH_TetR"/>
</dbReference>
<dbReference type="InterPro" id="IPR050109">
    <property type="entry name" value="HTH-type_TetR-like_transc_reg"/>
</dbReference>
<feature type="domain" description="HTH tetR-type" evidence="5">
    <location>
        <begin position="1"/>
        <end position="59"/>
    </location>
</feature>
<dbReference type="SUPFAM" id="SSF48498">
    <property type="entry name" value="Tetracyclin repressor-like, C-terminal domain"/>
    <property type="match status" value="1"/>
</dbReference>
<comment type="caution">
    <text evidence="6">The sequence shown here is derived from an EMBL/GenBank/DDBJ whole genome shotgun (WGS) entry which is preliminary data.</text>
</comment>
<gene>
    <name evidence="6" type="ORF">GCM10009560_35760</name>
</gene>
<dbReference type="SUPFAM" id="SSF46689">
    <property type="entry name" value="Homeodomain-like"/>
    <property type="match status" value="1"/>
</dbReference>
<accession>A0ABP4A5P4</accession>